<dbReference type="EMBL" id="KZ451951">
    <property type="protein sequence ID" value="PKA58494.1"/>
    <property type="molecule type" value="Genomic_DNA"/>
</dbReference>
<feature type="compositionally biased region" description="Polar residues" evidence="1">
    <location>
        <begin position="41"/>
        <end position="53"/>
    </location>
</feature>
<dbReference type="AlphaFoldDB" id="A0A2I0ASF9"/>
<keyword evidence="3" id="KW-1185">Reference proteome</keyword>
<reference evidence="2 3" key="1">
    <citation type="journal article" date="2017" name="Nature">
        <title>The Apostasia genome and the evolution of orchids.</title>
        <authorList>
            <person name="Zhang G.Q."/>
            <person name="Liu K.W."/>
            <person name="Li Z."/>
            <person name="Lohaus R."/>
            <person name="Hsiao Y.Y."/>
            <person name="Niu S.C."/>
            <person name="Wang J.Y."/>
            <person name="Lin Y.C."/>
            <person name="Xu Q."/>
            <person name="Chen L.J."/>
            <person name="Yoshida K."/>
            <person name="Fujiwara S."/>
            <person name="Wang Z.W."/>
            <person name="Zhang Y.Q."/>
            <person name="Mitsuda N."/>
            <person name="Wang M."/>
            <person name="Liu G.H."/>
            <person name="Pecoraro L."/>
            <person name="Huang H.X."/>
            <person name="Xiao X.J."/>
            <person name="Lin M."/>
            <person name="Wu X.Y."/>
            <person name="Wu W.L."/>
            <person name="Chen Y.Y."/>
            <person name="Chang S.B."/>
            <person name="Sakamoto S."/>
            <person name="Ohme-Takagi M."/>
            <person name="Yagi M."/>
            <person name="Zeng S.J."/>
            <person name="Shen C.Y."/>
            <person name="Yeh C.M."/>
            <person name="Luo Y.B."/>
            <person name="Tsai W.C."/>
            <person name="Van de Peer Y."/>
            <person name="Liu Z.J."/>
        </authorList>
    </citation>
    <scope>NUCLEOTIDE SEQUENCE [LARGE SCALE GENOMIC DNA]</scope>
    <source>
        <strain evidence="3">cv. Shenzhen</strain>
        <tissue evidence="2">Stem</tissue>
    </source>
</reference>
<evidence type="ECO:0000313" key="3">
    <source>
        <dbReference type="Proteomes" id="UP000236161"/>
    </source>
</evidence>
<evidence type="ECO:0000256" key="1">
    <source>
        <dbReference type="SAM" id="MobiDB-lite"/>
    </source>
</evidence>
<accession>A0A2I0ASF9</accession>
<feature type="region of interest" description="Disordered" evidence="1">
    <location>
        <begin position="1"/>
        <end position="55"/>
    </location>
</feature>
<organism evidence="2 3">
    <name type="scientific">Apostasia shenzhenica</name>
    <dbReference type="NCBI Taxonomy" id="1088818"/>
    <lineage>
        <taxon>Eukaryota</taxon>
        <taxon>Viridiplantae</taxon>
        <taxon>Streptophyta</taxon>
        <taxon>Embryophyta</taxon>
        <taxon>Tracheophyta</taxon>
        <taxon>Spermatophyta</taxon>
        <taxon>Magnoliopsida</taxon>
        <taxon>Liliopsida</taxon>
        <taxon>Asparagales</taxon>
        <taxon>Orchidaceae</taxon>
        <taxon>Apostasioideae</taxon>
        <taxon>Apostasia</taxon>
    </lineage>
</organism>
<protein>
    <submittedName>
        <fullName evidence="2">Uncharacterized protein</fullName>
    </submittedName>
</protein>
<gene>
    <name evidence="2" type="ORF">AXF42_Ash008781</name>
</gene>
<dbReference type="Proteomes" id="UP000236161">
    <property type="component" value="Unassembled WGS sequence"/>
</dbReference>
<evidence type="ECO:0000313" key="2">
    <source>
        <dbReference type="EMBL" id="PKA58494.1"/>
    </source>
</evidence>
<feature type="compositionally biased region" description="Polar residues" evidence="1">
    <location>
        <begin position="15"/>
        <end position="30"/>
    </location>
</feature>
<feature type="compositionally biased region" description="Basic and acidic residues" evidence="1">
    <location>
        <begin position="1"/>
        <end position="13"/>
    </location>
</feature>
<sequence length="85" mass="8755">MGSERCVGDDKPLSRSLTSDNSPLNTTNKGSAEASGAVDGQAQSAMGWSSGDSGSPRRLVCLGQGGWRGWCALRAAGIASERGRR</sequence>
<name>A0A2I0ASF9_9ASPA</name>
<proteinExistence type="predicted"/>